<evidence type="ECO:0000313" key="6">
    <source>
        <dbReference type="Proteomes" id="UP001256827"/>
    </source>
</evidence>
<dbReference type="EMBL" id="CP134050">
    <property type="protein sequence ID" value="WNC13182.1"/>
    <property type="molecule type" value="Genomic_DNA"/>
</dbReference>
<sequence>MDVQGIASARLLPGTSNPGEVQQAAGGVARNVAENLGWLGEEVHLYALVGEDPDGEWLRQYTAESGVATHGMLRVPGKSTGRYLAIRDVDGELYAAVADTTINEEWTEAMAREAIKRLPQATGLFLDANLPVPIMAIVLSEASRIGKKVIADLVSVKKAEKWKGQLRGVHLLVGSIDEMETLSGQALHSYQDVEACARAFLTEGIAQVIVICGEAGLFLCSEEESAWLPAPPVPIREMAGDAFVAGVIYAQDKSSSLLQQAAFGIALAEMSAQKCGEYDLDELSQRQAFFASRQGLATKRDTE</sequence>
<dbReference type="Proteomes" id="UP001256827">
    <property type="component" value="Chromosome"/>
</dbReference>
<keyword evidence="3 5" id="KW-0418">Kinase</keyword>
<organism evidence="5 6">
    <name type="scientific">Brevibacillus brevis</name>
    <name type="common">Bacillus brevis</name>
    <dbReference type="NCBI Taxonomy" id="1393"/>
    <lineage>
        <taxon>Bacteria</taxon>
        <taxon>Bacillati</taxon>
        <taxon>Bacillota</taxon>
        <taxon>Bacilli</taxon>
        <taxon>Bacillales</taxon>
        <taxon>Paenibacillaceae</taxon>
        <taxon>Brevibacillus</taxon>
    </lineage>
</organism>
<dbReference type="InterPro" id="IPR029056">
    <property type="entry name" value="Ribokinase-like"/>
</dbReference>
<dbReference type="PANTHER" id="PTHR42909">
    <property type="entry name" value="ZGC:136858"/>
    <property type="match status" value="1"/>
</dbReference>
<keyword evidence="2" id="KW-0479">Metal-binding</keyword>
<evidence type="ECO:0000256" key="1">
    <source>
        <dbReference type="ARBA" id="ARBA00022679"/>
    </source>
</evidence>
<evidence type="ECO:0000313" key="5">
    <source>
        <dbReference type="EMBL" id="WNC13182.1"/>
    </source>
</evidence>
<dbReference type="Gene3D" id="3.40.1190.20">
    <property type="match status" value="1"/>
</dbReference>
<feature type="domain" description="Carbohydrate kinase PfkB" evidence="4">
    <location>
        <begin position="10"/>
        <end position="276"/>
    </location>
</feature>
<dbReference type="InterPro" id="IPR002173">
    <property type="entry name" value="Carboh/pur_kinase_PfkB_CS"/>
</dbReference>
<protein>
    <submittedName>
        <fullName evidence="5">PfkB family carbohydrate kinase</fullName>
    </submittedName>
</protein>
<evidence type="ECO:0000256" key="3">
    <source>
        <dbReference type="ARBA" id="ARBA00022777"/>
    </source>
</evidence>
<proteinExistence type="predicted"/>
<dbReference type="PROSITE" id="PS00583">
    <property type="entry name" value="PFKB_KINASES_1"/>
    <property type="match status" value="1"/>
</dbReference>
<name>A0ABY9T2L2_BREBE</name>
<accession>A0ABY9T2L2</accession>
<keyword evidence="1" id="KW-0808">Transferase</keyword>
<keyword evidence="6" id="KW-1185">Reference proteome</keyword>
<evidence type="ECO:0000256" key="2">
    <source>
        <dbReference type="ARBA" id="ARBA00022723"/>
    </source>
</evidence>
<reference evidence="5 6" key="1">
    <citation type="submission" date="2023-09" db="EMBL/GenBank/DDBJ databases">
        <title>Complete Genome and Methylome dissection of Bacillus brevis NEB573 original source of BbsI restriction endonuclease.</title>
        <authorList>
            <person name="Fomenkov A."/>
            <person name="Roberts R.D."/>
        </authorList>
    </citation>
    <scope>NUCLEOTIDE SEQUENCE [LARGE SCALE GENOMIC DNA]</scope>
    <source>
        <strain evidence="5 6">NEB573</strain>
    </source>
</reference>
<dbReference type="RefSeq" id="WP_310764670.1">
    <property type="nucleotide sequence ID" value="NZ_CP134050.1"/>
</dbReference>
<dbReference type="PANTHER" id="PTHR42909:SF1">
    <property type="entry name" value="CARBOHYDRATE KINASE PFKB DOMAIN-CONTAINING PROTEIN"/>
    <property type="match status" value="1"/>
</dbReference>
<dbReference type="Pfam" id="PF00294">
    <property type="entry name" value="PfkB"/>
    <property type="match status" value="1"/>
</dbReference>
<dbReference type="InterPro" id="IPR011611">
    <property type="entry name" value="PfkB_dom"/>
</dbReference>
<gene>
    <name evidence="5" type="ORF">RGB73_21030</name>
</gene>
<dbReference type="GO" id="GO:0016301">
    <property type="term" value="F:kinase activity"/>
    <property type="evidence" value="ECO:0007669"/>
    <property type="project" value="UniProtKB-KW"/>
</dbReference>
<evidence type="ECO:0000259" key="4">
    <source>
        <dbReference type="Pfam" id="PF00294"/>
    </source>
</evidence>
<dbReference type="SUPFAM" id="SSF53613">
    <property type="entry name" value="Ribokinase-like"/>
    <property type="match status" value="1"/>
</dbReference>